<reference evidence="1 2" key="1">
    <citation type="submission" date="2021-04" db="EMBL/GenBank/DDBJ databases">
        <title>Genome analysis of Polyangium sp.</title>
        <authorList>
            <person name="Li Y."/>
            <person name="Wang J."/>
        </authorList>
    </citation>
    <scope>NUCLEOTIDE SEQUENCE [LARGE SCALE GENOMIC DNA]</scope>
    <source>
        <strain evidence="1 2">SDU14</strain>
    </source>
</reference>
<proteinExistence type="predicted"/>
<evidence type="ECO:0000313" key="1">
    <source>
        <dbReference type="EMBL" id="MDC3987675.1"/>
    </source>
</evidence>
<evidence type="ECO:0000313" key="2">
    <source>
        <dbReference type="Proteomes" id="UP001151081"/>
    </source>
</evidence>
<dbReference type="Gene3D" id="1.20.1050.10">
    <property type="match status" value="1"/>
</dbReference>
<dbReference type="AlphaFoldDB" id="A0A9X3XE34"/>
<dbReference type="SUPFAM" id="SSF47616">
    <property type="entry name" value="GST C-terminal domain-like"/>
    <property type="match status" value="1"/>
</dbReference>
<comment type="caution">
    <text evidence="1">The sequence shown here is derived from an EMBL/GenBank/DDBJ whole genome shotgun (WGS) entry which is preliminary data.</text>
</comment>
<keyword evidence="2" id="KW-1185">Reference proteome</keyword>
<name>A0A9X3XE34_9BACT</name>
<protein>
    <submittedName>
        <fullName evidence="1">Uncharacterized protein</fullName>
    </submittedName>
</protein>
<accession>A0A9X3XE34</accession>
<gene>
    <name evidence="1" type="ORF">KEG57_44835</name>
</gene>
<dbReference type="RefSeq" id="WP_272459667.1">
    <property type="nucleotide sequence ID" value="NZ_JAGTJJ010000056.1"/>
</dbReference>
<organism evidence="1 2">
    <name type="scientific">Polyangium jinanense</name>
    <dbReference type="NCBI Taxonomy" id="2829994"/>
    <lineage>
        <taxon>Bacteria</taxon>
        <taxon>Pseudomonadati</taxon>
        <taxon>Myxococcota</taxon>
        <taxon>Polyangia</taxon>
        <taxon>Polyangiales</taxon>
        <taxon>Polyangiaceae</taxon>
        <taxon>Polyangium</taxon>
    </lineage>
</organism>
<sequence>MNLSCTWIREVRRTELLEPYPWVRAYYDRALARPAWERTLGLYAERLGVAVADIR</sequence>
<dbReference type="EMBL" id="JAGTJJ010000056">
    <property type="protein sequence ID" value="MDC3987675.1"/>
    <property type="molecule type" value="Genomic_DNA"/>
</dbReference>
<dbReference type="InterPro" id="IPR036282">
    <property type="entry name" value="Glutathione-S-Trfase_C_sf"/>
</dbReference>
<dbReference type="Proteomes" id="UP001151081">
    <property type="component" value="Unassembled WGS sequence"/>
</dbReference>